<comment type="caution">
    <text evidence="3">The sequence shown here is derived from an EMBL/GenBank/DDBJ whole genome shotgun (WGS) entry which is preliminary data.</text>
</comment>
<feature type="compositionally biased region" description="Polar residues" evidence="1">
    <location>
        <begin position="304"/>
        <end position="318"/>
    </location>
</feature>
<accession>A0A9P4WZE4</accession>
<evidence type="ECO:0000313" key="3">
    <source>
        <dbReference type="EMBL" id="KAF3045931.1"/>
    </source>
</evidence>
<dbReference type="AlphaFoldDB" id="A0A9P4WZE4"/>
<dbReference type="Pfam" id="PF13679">
    <property type="entry name" value="Methyltransf_32"/>
    <property type="match status" value="1"/>
</dbReference>
<feature type="region of interest" description="Disordered" evidence="1">
    <location>
        <begin position="231"/>
        <end position="285"/>
    </location>
</feature>
<reference evidence="3" key="1">
    <citation type="submission" date="2019-04" db="EMBL/GenBank/DDBJ databases">
        <title>Sequencing of skin fungus with MAO and IRED activity.</title>
        <authorList>
            <person name="Marsaioli A.J."/>
            <person name="Bonatto J.M.C."/>
            <person name="Reis Junior O."/>
        </authorList>
    </citation>
    <scope>NUCLEOTIDE SEQUENCE</scope>
    <source>
        <strain evidence="3">28M1</strain>
    </source>
</reference>
<organism evidence="3 4">
    <name type="scientific">Didymella heteroderae</name>
    <dbReference type="NCBI Taxonomy" id="1769908"/>
    <lineage>
        <taxon>Eukaryota</taxon>
        <taxon>Fungi</taxon>
        <taxon>Dikarya</taxon>
        <taxon>Ascomycota</taxon>
        <taxon>Pezizomycotina</taxon>
        <taxon>Dothideomycetes</taxon>
        <taxon>Pleosporomycetidae</taxon>
        <taxon>Pleosporales</taxon>
        <taxon>Pleosporineae</taxon>
        <taxon>Didymellaceae</taxon>
        <taxon>Didymella</taxon>
    </lineage>
</organism>
<dbReference type="PANTHER" id="PTHR12496:SF0">
    <property type="entry name" value="METHYLTRANSFERASE DOMAIN-CONTAINING PROTEIN"/>
    <property type="match status" value="1"/>
</dbReference>
<feature type="region of interest" description="Disordered" evidence="1">
    <location>
        <begin position="571"/>
        <end position="591"/>
    </location>
</feature>
<sequence length="716" mass="78973">MGPEQPLPLPSEFNNADDYVESLLKFSTSSWLLQTLCGGVHVLDFYTRSPDLYSTILSQSWRNWFRDRDILDILDLLMREDLAQFDDGIRTWRNGPAPPEDLVQYIKDVRKHLLAREFPPPGSASQPERASLARHITMGMKVKKVHEVDNFARYLDSLTSEIAASGKEPITHLVDFGSGQNYLGRALAAQPYSKHIVAVESRPHNIEGAKNMDVLAKLVDKPLVMRNKKEYRALTGKGKKKKPKDSQTIASPDDVDATHVSEASRIRTTTNTATSLSAPSADSAVSAPALNNVTCDDDGCTAEHSPTPQKETSATASTVERDSKGSFIRETKTNTANLQIYSEGHGSVQYVEHIIKDGDLRPVIDQVLDPSHIPEDKVTTASATTEVPSDLAAVSKPKKVNAMVMSLHSCGNLVHYGLRSLLLSAEISAVAMVGCCYNLVTERLGPPTYKLPTLRPNHPRLEATANAFDPQGFPMSEKLANYPIPTPTNANVSSPDATFEPSDAKGMRLNITARMMAVQAPFNWGAADSEVSFSRHFYRALLQRIFLDRGIVSAPVDASNFPDAVSANGHTSHVNWTPPGGRGPGLSSDGSSTPLTIGTLRKFAYKDFVSYVRAAEGKLTVPNEFCKVDPEFIKGKMQGLTDEDIRNYEENFAERKKELSVMWSLMAFSAGVVEAVIVVDRWLWLNEQKEVEHAWVEPVFEYKHSPRNLVVVGIKK</sequence>
<name>A0A9P4WZE4_9PLEO</name>
<proteinExistence type="predicted"/>
<keyword evidence="4" id="KW-1185">Reference proteome</keyword>
<protein>
    <recommendedName>
        <fullName evidence="2">Methyltransferase domain-containing protein</fullName>
    </recommendedName>
</protein>
<feature type="compositionally biased region" description="Low complexity" evidence="1">
    <location>
        <begin position="275"/>
        <end position="285"/>
    </location>
</feature>
<evidence type="ECO:0000256" key="1">
    <source>
        <dbReference type="SAM" id="MobiDB-lite"/>
    </source>
</evidence>
<dbReference type="OrthoDB" id="10258156at2759"/>
<feature type="domain" description="Methyltransferase" evidence="2">
    <location>
        <begin position="143"/>
        <end position="442"/>
    </location>
</feature>
<gene>
    <name evidence="3" type="ORF">E8E12_007818</name>
</gene>
<dbReference type="PANTHER" id="PTHR12496">
    <property type="entry name" value="CGI-41 METHYLTRANSFERASE"/>
    <property type="match status" value="1"/>
</dbReference>
<feature type="region of interest" description="Disordered" evidence="1">
    <location>
        <begin position="297"/>
        <end position="328"/>
    </location>
</feature>
<dbReference type="InterPro" id="IPR025714">
    <property type="entry name" value="Methyltranfer_dom"/>
</dbReference>
<feature type="compositionally biased region" description="Basic and acidic residues" evidence="1">
    <location>
        <begin position="319"/>
        <end position="328"/>
    </location>
</feature>
<evidence type="ECO:0000313" key="4">
    <source>
        <dbReference type="Proteomes" id="UP000758155"/>
    </source>
</evidence>
<evidence type="ECO:0000259" key="2">
    <source>
        <dbReference type="Pfam" id="PF13679"/>
    </source>
</evidence>
<feature type="compositionally biased region" description="Basic and acidic residues" evidence="1">
    <location>
        <begin position="256"/>
        <end position="265"/>
    </location>
</feature>
<dbReference type="Proteomes" id="UP000758155">
    <property type="component" value="Unassembled WGS sequence"/>
</dbReference>
<dbReference type="InterPro" id="IPR052220">
    <property type="entry name" value="METTL25"/>
</dbReference>
<dbReference type="EMBL" id="SWKV01000005">
    <property type="protein sequence ID" value="KAF3045931.1"/>
    <property type="molecule type" value="Genomic_DNA"/>
</dbReference>